<dbReference type="AlphaFoldDB" id="A0AAV7GIV5"/>
<proteinExistence type="predicted"/>
<dbReference type="GO" id="GO:0003690">
    <property type="term" value="F:double-stranded DNA binding"/>
    <property type="evidence" value="ECO:0007669"/>
    <property type="project" value="TreeGrafter"/>
</dbReference>
<organism evidence="2 3">
    <name type="scientific">Dendrobium chrysotoxum</name>
    <name type="common">Orchid</name>
    <dbReference type="NCBI Taxonomy" id="161865"/>
    <lineage>
        <taxon>Eukaryota</taxon>
        <taxon>Viridiplantae</taxon>
        <taxon>Streptophyta</taxon>
        <taxon>Embryophyta</taxon>
        <taxon>Tracheophyta</taxon>
        <taxon>Spermatophyta</taxon>
        <taxon>Magnoliopsida</taxon>
        <taxon>Liliopsida</taxon>
        <taxon>Asparagales</taxon>
        <taxon>Orchidaceae</taxon>
        <taxon>Epidendroideae</taxon>
        <taxon>Malaxideae</taxon>
        <taxon>Dendrobiinae</taxon>
        <taxon>Dendrobium</taxon>
    </lineage>
</organism>
<evidence type="ECO:0000313" key="2">
    <source>
        <dbReference type="EMBL" id="KAH0456130.1"/>
    </source>
</evidence>
<dbReference type="Gene3D" id="2.170.270.10">
    <property type="entry name" value="SET domain"/>
    <property type="match status" value="1"/>
</dbReference>
<dbReference type="InterPro" id="IPR051357">
    <property type="entry name" value="H3K9_HMTase_SUVAR3-9"/>
</dbReference>
<feature type="domain" description="SET" evidence="1">
    <location>
        <begin position="1"/>
        <end position="71"/>
    </location>
</feature>
<dbReference type="PROSITE" id="PS50280">
    <property type="entry name" value="SET"/>
    <property type="match status" value="1"/>
</dbReference>
<dbReference type="SUPFAM" id="SSF82199">
    <property type="entry name" value="SET domain"/>
    <property type="match status" value="1"/>
</dbReference>
<reference evidence="2 3" key="1">
    <citation type="journal article" date="2021" name="Hortic Res">
        <title>Chromosome-scale assembly of the Dendrobium chrysotoxum genome enhances the understanding of orchid evolution.</title>
        <authorList>
            <person name="Zhang Y."/>
            <person name="Zhang G.Q."/>
            <person name="Zhang D."/>
            <person name="Liu X.D."/>
            <person name="Xu X.Y."/>
            <person name="Sun W.H."/>
            <person name="Yu X."/>
            <person name="Zhu X."/>
            <person name="Wang Z.W."/>
            <person name="Zhao X."/>
            <person name="Zhong W.Y."/>
            <person name="Chen H."/>
            <person name="Yin W.L."/>
            <person name="Huang T."/>
            <person name="Niu S.C."/>
            <person name="Liu Z.J."/>
        </authorList>
    </citation>
    <scope>NUCLEOTIDE SEQUENCE [LARGE SCALE GENOMIC DNA]</scope>
    <source>
        <strain evidence="2">Lindl</strain>
    </source>
</reference>
<dbReference type="InterPro" id="IPR046341">
    <property type="entry name" value="SET_dom_sf"/>
</dbReference>
<evidence type="ECO:0000259" key="1">
    <source>
        <dbReference type="PROSITE" id="PS50280"/>
    </source>
</evidence>
<accession>A0AAV7GIV5</accession>
<dbReference type="GO" id="GO:0042054">
    <property type="term" value="F:histone methyltransferase activity"/>
    <property type="evidence" value="ECO:0007669"/>
    <property type="project" value="TreeGrafter"/>
</dbReference>
<keyword evidence="3" id="KW-1185">Reference proteome</keyword>
<sequence length="82" mass="9657">MPPKYPYLPELSFSIDVSRDRNVACYLSHSCSPNVFVQFVLYDHYNVSYPHVMIFAMENIPPLRELSIDYGIVEEWIEKLTQ</sequence>
<gene>
    <name evidence="2" type="ORF">IEQ34_014037</name>
</gene>
<evidence type="ECO:0000313" key="3">
    <source>
        <dbReference type="Proteomes" id="UP000775213"/>
    </source>
</evidence>
<dbReference type="EMBL" id="JAGFBR010000013">
    <property type="protein sequence ID" value="KAH0456130.1"/>
    <property type="molecule type" value="Genomic_DNA"/>
</dbReference>
<dbReference type="InterPro" id="IPR001214">
    <property type="entry name" value="SET_dom"/>
</dbReference>
<dbReference type="Pfam" id="PF00856">
    <property type="entry name" value="SET"/>
    <property type="match status" value="1"/>
</dbReference>
<name>A0AAV7GIV5_DENCH</name>
<comment type="caution">
    <text evidence="2">The sequence shown here is derived from an EMBL/GenBank/DDBJ whole genome shotgun (WGS) entry which is preliminary data.</text>
</comment>
<dbReference type="Proteomes" id="UP000775213">
    <property type="component" value="Unassembled WGS sequence"/>
</dbReference>
<dbReference type="PANTHER" id="PTHR45660">
    <property type="entry name" value="HISTONE-LYSINE N-METHYLTRANSFERASE SETMAR"/>
    <property type="match status" value="1"/>
</dbReference>
<protein>
    <recommendedName>
        <fullName evidence="1">SET domain-containing protein</fullName>
    </recommendedName>
</protein>
<dbReference type="PANTHER" id="PTHR45660:SF3">
    <property type="entry name" value="HISTONE-LYSINE N-METHYLTRANSFERASE FAMILY MEMBER SUVH9"/>
    <property type="match status" value="1"/>
</dbReference>